<evidence type="ECO:0000313" key="3">
    <source>
        <dbReference type="Proteomes" id="UP000198902"/>
    </source>
</evidence>
<evidence type="ECO:0000313" key="2">
    <source>
        <dbReference type="EMBL" id="CQR49037.1"/>
    </source>
</evidence>
<gene>
    <name evidence="2" type="ORF">BN996_00492</name>
</gene>
<proteinExistence type="predicted"/>
<dbReference type="AlphaFoldDB" id="A0A0D6JMB7"/>
<organism evidence="2 3">
    <name type="scientific">Haloferax massiliensis</name>
    <dbReference type="NCBI Taxonomy" id="1476858"/>
    <lineage>
        <taxon>Archaea</taxon>
        <taxon>Methanobacteriati</taxon>
        <taxon>Methanobacteriota</taxon>
        <taxon>Stenosarchaea group</taxon>
        <taxon>Halobacteria</taxon>
        <taxon>Halobacteriales</taxon>
        <taxon>Haloferacaceae</taxon>
        <taxon>Haloferax</taxon>
    </lineage>
</organism>
<accession>A0A0D6JMB7</accession>
<reference evidence="3" key="1">
    <citation type="submission" date="2015-03" db="EMBL/GenBank/DDBJ databases">
        <authorList>
            <person name="Urmite Genomes"/>
        </authorList>
    </citation>
    <scope>NUCLEOTIDE SEQUENCE [LARGE SCALE GENOMIC DNA]</scope>
    <source>
        <strain evidence="3">Arc-Hr</strain>
    </source>
</reference>
<protein>
    <recommendedName>
        <fullName evidence="4">Peptidase MA-like domain-containing protein</fullName>
    </recommendedName>
</protein>
<name>A0A0D6JMB7_9EURY</name>
<dbReference type="Proteomes" id="UP000198902">
    <property type="component" value="Unassembled WGS sequence"/>
</dbReference>
<keyword evidence="3" id="KW-1185">Reference proteome</keyword>
<evidence type="ECO:0008006" key="4">
    <source>
        <dbReference type="Google" id="ProtNLM"/>
    </source>
</evidence>
<keyword evidence="1" id="KW-0472">Membrane</keyword>
<keyword evidence="1" id="KW-0812">Transmembrane</keyword>
<sequence>MGGCPVARIWGAVQVAFEPAHKGYLGSRFAYLGEYETKSVQAGCQEITLVIPEHADLIRPPDQILDVLKETAYRLPVGRAYDQVRIFVYPGDLGDVGGYVRGTEHGVNAGPEIIIQENASIGGPIEFTWRHEYVHTRQSFRLTPELEWFREASANYYAYRTALDSGAITPREYDALLAWSYERNYSQRLVQHGDSEVAYLWGPLVLSRLDAEMRSTSNQTLLDRFRWMNHAETDSDGFSLEQLHHHNASVGKNTKSVSQEFNLTQAPTSKHPPTPAYLTGPRELPVWIRQLWLPANLKILEMLYAFTGILWIVIVGANIASQLGFISRG</sequence>
<keyword evidence="1" id="KW-1133">Transmembrane helix</keyword>
<evidence type="ECO:0000256" key="1">
    <source>
        <dbReference type="SAM" id="Phobius"/>
    </source>
</evidence>
<dbReference type="EMBL" id="CSTE01000001">
    <property type="protein sequence ID" value="CQR49037.1"/>
    <property type="molecule type" value="Genomic_DNA"/>
</dbReference>
<feature type="transmembrane region" description="Helical" evidence="1">
    <location>
        <begin position="303"/>
        <end position="326"/>
    </location>
</feature>